<dbReference type="GeneID" id="64600045"/>
<accession>A0A9P7DJY2</accession>
<comment type="caution">
    <text evidence="3">The sequence shown here is derived from an EMBL/GenBank/DDBJ whole genome shotgun (WGS) entry which is preliminary data.</text>
</comment>
<dbReference type="Proteomes" id="UP000719766">
    <property type="component" value="Unassembled WGS sequence"/>
</dbReference>
<feature type="region of interest" description="Disordered" evidence="1">
    <location>
        <begin position="64"/>
        <end position="88"/>
    </location>
</feature>
<proteinExistence type="predicted"/>
<dbReference type="AlphaFoldDB" id="A0A9P7DJY2"/>
<feature type="domain" description="DUF6830" evidence="2">
    <location>
        <begin position="726"/>
        <end position="830"/>
    </location>
</feature>
<gene>
    <name evidence="3" type="ORF">HD556DRAFT_1441353</name>
</gene>
<protein>
    <recommendedName>
        <fullName evidence="2">DUF6830 domain-containing protein</fullName>
    </recommendedName>
</protein>
<dbReference type="RefSeq" id="XP_041162026.1">
    <property type="nucleotide sequence ID" value="XM_041306281.1"/>
</dbReference>
<feature type="compositionally biased region" description="Low complexity" evidence="1">
    <location>
        <begin position="77"/>
        <end position="88"/>
    </location>
</feature>
<sequence>MHSLRSLKDIVTASNSSAKLTRKGLVKTWLFSGCELCPNCNEEFLSIEAVILHLDSQSTCWPRESRPQQFPIPPGLRGSRSSTSSATGSYHPRSGYVFGVGKNLFDRLQEDQYDYRRKINTYYPFHDEGEWELARFLVENLTQTQIDKFLKLKWFHTRPRPSFTSKDQLLDWIDALPSFVPWKVSTMEFTGYKTTYPLQLIWRDALEVVKQLFSDPVFANHITFQPHVVNTGGQREYGDYMSADMAWKIQDHLPVGATQVPIILGSDKTPVTRTTGGLEMHPLFITIGNLDSEVRSKATLRAWRCIAYMPIAKFHVHPDYQGILQARLWHRCVDLICANLKVAAKDGCFMPDPSRYIHYVFTPLVSHVCDLPEATMIATVSKSASPITMATQANFGDGVLYPPRTGQHTLQLVYEISKEVDPWDLDKFQKAAKAVHLSGVHMPYWRDWTFACPSVFLTGEVLHTCIKFFADHPLNWIKETVGKPELNARFMVQHKRVGTRHFTKGVTHVNQMTGREHRDIQRTIVASIAGAAPPRFIRSIRALIEFIYLSQNPVHSPDSLQSMAQALSDFHSFKDAIVDAEARRGKKGVKDDFFIPKLELLQSFRGMVKKLGTLMQFSADMTERLLITHCKHLFERTNRRSTDFTEQCVRILNRQESMELFNLYALFYSRGTSLVNAIRIEDEEVTTVNPALSWISRVLPDETHSVHGPRPVWNHFLKGILSGDALTAFHLTSTPDFNALTPIAIEAKYSLVDFNHALSQFINQLSLSTGEHTRWDHGYGHFCTWNKFRLQLHSAFQPRVIMPSRVIQAYPPSDAFPLGNCDTVLINVTGDDGQSTSRVAQVRLIFQPKIPRASDLVLPMYLSSPLLYVQFFHFVANPSDRPELAMWTVERTYMIDQRGRRCRCGGVVSLTDVTHAVELIPEYGNKVDERISSATSLESYDRFFLNSFADKESYHTFSTEFA</sequence>
<dbReference type="Pfam" id="PF18759">
    <property type="entry name" value="Plavaka"/>
    <property type="match status" value="1"/>
</dbReference>
<name>A0A9P7DJY2_9AGAM</name>
<dbReference type="InterPro" id="IPR041078">
    <property type="entry name" value="Plavaka"/>
</dbReference>
<dbReference type="EMBL" id="JABBWE010000018">
    <property type="protein sequence ID" value="KAG1796669.1"/>
    <property type="molecule type" value="Genomic_DNA"/>
</dbReference>
<organism evidence="3 4">
    <name type="scientific">Suillus plorans</name>
    <dbReference type="NCBI Taxonomy" id="116603"/>
    <lineage>
        <taxon>Eukaryota</taxon>
        <taxon>Fungi</taxon>
        <taxon>Dikarya</taxon>
        <taxon>Basidiomycota</taxon>
        <taxon>Agaricomycotina</taxon>
        <taxon>Agaricomycetes</taxon>
        <taxon>Agaricomycetidae</taxon>
        <taxon>Boletales</taxon>
        <taxon>Suillineae</taxon>
        <taxon>Suillaceae</taxon>
        <taxon>Suillus</taxon>
    </lineage>
</organism>
<evidence type="ECO:0000256" key="1">
    <source>
        <dbReference type="SAM" id="MobiDB-lite"/>
    </source>
</evidence>
<keyword evidence="4" id="KW-1185">Reference proteome</keyword>
<dbReference type="Pfam" id="PF20722">
    <property type="entry name" value="DUF6830"/>
    <property type="match status" value="1"/>
</dbReference>
<dbReference type="OrthoDB" id="2669531at2759"/>
<evidence type="ECO:0000313" key="4">
    <source>
        <dbReference type="Proteomes" id="UP000719766"/>
    </source>
</evidence>
<evidence type="ECO:0000259" key="2">
    <source>
        <dbReference type="Pfam" id="PF20722"/>
    </source>
</evidence>
<reference evidence="3" key="1">
    <citation type="journal article" date="2020" name="New Phytol.">
        <title>Comparative genomics reveals dynamic genome evolution in host specialist ectomycorrhizal fungi.</title>
        <authorList>
            <person name="Lofgren L.A."/>
            <person name="Nguyen N.H."/>
            <person name="Vilgalys R."/>
            <person name="Ruytinx J."/>
            <person name="Liao H.L."/>
            <person name="Branco S."/>
            <person name="Kuo A."/>
            <person name="LaButti K."/>
            <person name="Lipzen A."/>
            <person name="Andreopoulos W."/>
            <person name="Pangilinan J."/>
            <person name="Riley R."/>
            <person name="Hundley H."/>
            <person name="Na H."/>
            <person name="Barry K."/>
            <person name="Grigoriev I.V."/>
            <person name="Stajich J.E."/>
            <person name="Kennedy P.G."/>
        </authorList>
    </citation>
    <scope>NUCLEOTIDE SEQUENCE</scope>
    <source>
        <strain evidence="3">S12</strain>
    </source>
</reference>
<evidence type="ECO:0000313" key="3">
    <source>
        <dbReference type="EMBL" id="KAG1796669.1"/>
    </source>
</evidence>
<dbReference type="InterPro" id="IPR049233">
    <property type="entry name" value="DUF6830"/>
</dbReference>